<feature type="domain" description="HAMP" evidence="8">
    <location>
        <begin position="219"/>
        <end position="272"/>
    </location>
</feature>
<keyword evidence="6" id="KW-0812">Transmembrane</keyword>
<dbReference type="PROSITE" id="PS50111">
    <property type="entry name" value="CHEMOTAXIS_TRANSDUC_2"/>
    <property type="match status" value="1"/>
</dbReference>
<feature type="transmembrane region" description="Helical" evidence="6">
    <location>
        <begin position="194"/>
        <end position="214"/>
    </location>
</feature>
<evidence type="ECO:0000256" key="3">
    <source>
        <dbReference type="ARBA" id="ARBA00029447"/>
    </source>
</evidence>
<keyword evidence="2" id="KW-0145">Chemotaxis</keyword>
<evidence type="ECO:0000313" key="10">
    <source>
        <dbReference type="Proteomes" id="UP000633219"/>
    </source>
</evidence>
<name>A0A936YTZ0_9HYPH</name>
<dbReference type="CDD" id="cd11386">
    <property type="entry name" value="MCP_signal"/>
    <property type="match status" value="1"/>
</dbReference>
<feature type="domain" description="Methyl-accepting transducer" evidence="7">
    <location>
        <begin position="357"/>
        <end position="586"/>
    </location>
</feature>
<dbReference type="SMART" id="SM00304">
    <property type="entry name" value="HAMP"/>
    <property type="match status" value="2"/>
</dbReference>
<sequence>MPFNTASTNRSMSVKQRLLTLGVAAFAGFAAMIGVGWYQNSKASAALDHEQLIRSQVTAINDIRIANVEMVLAAMDSIVDKDERKVSPERIETMTKSLAVMRKSVDLVKGLANEAGKSALVGTYVSDIGDIEKAVVRELPKLIENGSGPEEFARIDDAIDGAGERLSSMLGTLAADGRTLADKAVAEAKTQSQWALYLQLSLGIIGIAIMGVLFPYHAGAIRRGVLGVRDSLERIRRDDLDTPVAGWERGDEFGEMARTAEALRESAVEKRSLTAKSLRDYDQNETERAARESQKLREETQIRFAVDALATGLANLADGNLSVALDKPFREDLEQVRGDFNRAVEKLQQVISEVKSNSGSIEANSTQMRSAADDLARRTEQQAASLEETSAALEQITSTVRNSTMRADEATKMVDGTKASAEQSSRIVSDAMSAMERIQAASNEIGKIINVIDEIAFQTNLLALNAGVEAARAGEAGKGFAVVAQEVRELAGRAAGAAKDIKILVGRSSTEVRSGVQLVTETGEALGSIASDVARINEIVRAIATAANEQSVGIQEINTAIGQMDQMTQQNAAMVEQTNAASHTLAQDASNLSQIISQFQTGDQPAVRNAAPVGQTASRPVLRSVASPIRPVLQVADTASRPKTSPARHLADRLAGAFNTKPAASNAAGASNNNWEEF</sequence>
<dbReference type="PANTHER" id="PTHR43531">
    <property type="entry name" value="PROTEIN ICFG"/>
    <property type="match status" value="1"/>
</dbReference>
<dbReference type="EMBL" id="JAEQNC010000013">
    <property type="protein sequence ID" value="MBL0374449.1"/>
    <property type="molecule type" value="Genomic_DNA"/>
</dbReference>
<evidence type="ECO:0000256" key="6">
    <source>
        <dbReference type="SAM" id="Phobius"/>
    </source>
</evidence>
<accession>A0A936YTZ0</accession>
<dbReference type="PANTHER" id="PTHR43531:SF11">
    <property type="entry name" value="METHYL-ACCEPTING CHEMOTAXIS PROTEIN 3"/>
    <property type="match status" value="1"/>
</dbReference>
<dbReference type="RefSeq" id="WP_201662897.1">
    <property type="nucleotide sequence ID" value="NZ_JAEQNC010000013.1"/>
</dbReference>
<feature type="transmembrane region" description="Helical" evidence="6">
    <location>
        <begin position="18"/>
        <end position="38"/>
    </location>
</feature>
<gene>
    <name evidence="9" type="ORF">JJB09_20765</name>
</gene>
<dbReference type="SMART" id="SM00283">
    <property type="entry name" value="MA"/>
    <property type="match status" value="1"/>
</dbReference>
<evidence type="ECO:0000256" key="2">
    <source>
        <dbReference type="ARBA" id="ARBA00022500"/>
    </source>
</evidence>
<dbReference type="Gene3D" id="6.10.340.10">
    <property type="match status" value="1"/>
</dbReference>
<dbReference type="PROSITE" id="PS50885">
    <property type="entry name" value="HAMP"/>
    <property type="match status" value="2"/>
</dbReference>
<evidence type="ECO:0000256" key="1">
    <source>
        <dbReference type="ARBA" id="ARBA00004370"/>
    </source>
</evidence>
<evidence type="ECO:0000313" key="9">
    <source>
        <dbReference type="EMBL" id="MBL0374449.1"/>
    </source>
</evidence>
<feature type="domain" description="HAMP" evidence="8">
    <location>
        <begin position="300"/>
        <end position="352"/>
    </location>
</feature>
<dbReference type="FunFam" id="1.10.287.950:FF:000001">
    <property type="entry name" value="Methyl-accepting chemotaxis sensory transducer"/>
    <property type="match status" value="1"/>
</dbReference>
<evidence type="ECO:0000256" key="4">
    <source>
        <dbReference type="PROSITE-ProRule" id="PRU00284"/>
    </source>
</evidence>
<comment type="caution">
    <text evidence="9">The sequence shown here is derived from an EMBL/GenBank/DDBJ whole genome shotgun (WGS) entry which is preliminary data.</text>
</comment>
<keyword evidence="4" id="KW-0807">Transducer</keyword>
<dbReference type="GO" id="GO:0006935">
    <property type="term" value="P:chemotaxis"/>
    <property type="evidence" value="ECO:0007669"/>
    <property type="project" value="UniProtKB-KW"/>
</dbReference>
<evidence type="ECO:0000256" key="5">
    <source>
        <dbReference type="SAM" id="Coils"/>
    </source>
</evidence>
<dbReference type="Pfam" id="PF00015">
    <property type="entry name" value="MCPsignal"/>
    <property type="match status" value="1"/>
</dbReference>
<dbReference type="InterPro" id="IPR004089">
    <property type="entry name" value="MCPsignal_dom"/>
</dbReference>
<dbReference type="Proteomes" id="UP000633219">
    <property type="component" value="Unassembled WGS sequence"/>
</dbReference>
<comment type="subcellular location">
    <subcellularLocation>
        <location evidence="1">Membrane</location>
    </subcellularLocation>
</comment>
<dbReference type="InterPro" id="IPR051310">
    <property type="entry name" value="MCP_chemotaxis"/>
</dbReference>
<keyword evidence="10" id="KW-1185">Reference proteome</keyword>
<keyword evidence="5" id="KW-0175">Coiled coil</keyword>
<keyword evidence="6" id="KW-1133">Transmembrane helix</keyword>
<reference evidence="9" key="1">
    <citation type="submission" date="2021-01" db="EMBL/GenBank/DDBJ databases">
        <title>Rhizobium sp. strain KVB221 16S ribosomal RNA gene Genome sequencing and assembly.</title>
        <authorList>
            <person name="Kang M."/>
        </authorList>
    </citation>
    <scope>NUCLEOTIDE SEQUENCE</scope>
    <source>
        <strain evidence="9">KVB221</strain>
    </source>
</reference>
<dbReference type="AlphaFoldDB" id="A0A936YTZ0"/>
<evidence type="ECO:0000259" key="7">
    <source>
        <dbReference type="PROSITE" id="PS50111"/>
    </source>
</evidence>
<dbReference type="SUPFAM" id="SSF58104">
    <property type="entry name" value="Methyl-accepting chemotaxis protein (MCP) signaling domain"/>
    <property type="match status" value="1"/>
</dbReference>
<evidence type="ECO:0000259" key="8">
    <source>
        <dbReference type="PROSITE" id="PS50885"/>
    </source>
</evidence>
<dbReference type="InterPro" id="IPR003660">
    <property type="entry name" value="HAMP_dom"/>
</dbReference>
<proteinExistence type="inferred from homology"/>
<dbReference type="Gene3D" id="1.10.287.950">
    <property type="entry name" value="Methyl-accepting chemotaxis protein"/>
    <property type="match status" value="1"/>
</dbReference>
<feature type="coiled-coil region" evidence="5">
    <location>
        <begin position="330"/>
        <end position="396"/>
    </location>
</feature>
<protein>
    <submittedName>
        <fullName evidence="9">Methyl-accepting chemotaxis protein</fullName>
    </submittedName>
</protein>
<keyword evidence="6" id="KW-0472">Membrane</keyword>
<organism evidence="9 10">
    <name type="scientific">Rhizobium setariae</name>
    <dbReference type="NCBI Taxonomy" id="2801340"/>
    <lineage>
        <taxon>Bacteria</taxon>
        <taxon>Pseudomonadati</taxon>
        <taxon>Pseudomonadota</taxon>
        <taxon>Alphaproteobacteria</taxon>
        <taxon>Hyphomicrobiales</taxon>
        <taxon>Rhizobiaceae</taxon>
        <taxon>Rhizobium/Agrobacterium group</taxon>
        <taxon>Rhizobium</taxon>
    </lineage>
</organism>
<dbReference type="GO" id="GO:0016020">
    <property type="term" value="C:membrane"/>
    <property type="evidence" value="ECO:0007669"/>
    <property type="project" value="UniProtKB-SubCell"/>
</dbReference>
<comment type="similarity">
    <text evidence="3">Belongs to the methyl-accepting chemotaxis (MCP) protein family.</text>
</comment>
<dbReference type="GO" id="GO:0007165">
    <property type="term" value="P:signal transduction"/>
    <property type="evidence" value="ECO:0007669"/>
    <property type="project" value="UniProtKB-KW"/>
</dbReference>